<sequence length="311" mass="36275">MKNRLSEYFWPAATYTLNKIHTQQNIINQISNEMMTNRDTEYNILPIKYERGDLHTHLLCDDGRRKRKITAAVLILFAQPMACDITLVLRFVLFVRNDQNACVKMFTRSCNGYAHLLNYLNDTLRTLTLIYNTNGDTQEGIWNNCEEKLKTYHVAYKFLFLWYGFKIIFLIKSEKKNIFKFNMCWILTSSGHTVNLPNQDLDYFEVTVQPNKLICVPVDIEQELLPCPKKKNNHYFYKFGSVISLSTTVPTVFKKNFAPIRFLTIIKAKPNFLSPYNSLQIPTFTMSTSTLWTYDKCPSPTPSLYMTIVLG</sequence>
<feature type="non-terminal residue" evidence="2">
    <location>
        <position position="311"/>
    </location>
</feature>
<accession>A0A6G0T2P4</accession>
<keyword evidence="1" id="KW-1133">Transmembrane helix</keyword>
<dbReference type="AlphaFoldDB" id="A0A6G0T2P4"/>
<keyword evidence="3" id="KW-1185">Reference proteome</keyword>
<keyword evidence="1" id="KW-0472">Membrane</keyword>
<keyword evidence="1" id="KW-0812">Transmembrane</keyword>
<feature type="transmembrane region" description="Helical" evidence="1">
    <location>
        <begin position="73"/>
        <end position="95"/>
    </location>
</feature>
<proteinExistence type="predicted"/>
<feature type="transmembrane region" description="Helical" evidence="1">
    <location>
        <begin position="154"/>
        <end position="171"/>
    </location>
</feature>
<organism evidence="2 3">
    <name type="scientific">Aphis glycines</name>
    <name type="common">Soybean aphid</name>
    <dbReference type="NCBI Taxonomy" id="307491"/>
    <lineage>
        <taxon>Eukaryota</taxon>
        <taxon>Metazoa</taxon>
        <taxon>Ecdysozoa</taxon>
        <taxon>Arthropoda</taxon>
        <taxon>Hexapoda</taxon>
        <taxon>Insecta</taxon>
        <taxon>Pterygota</taxon>
        <taxon>Neoptera</taxon>
        <taxon>Paraneoptera</taxon>
        <taxon>Hemiptera</taxon>
        <taxon>Sternorrhyncha</taxon>
        <taxon>Aphidomorpha</taxon>
        <taxon>Aphidoidea</taxon>
        <taxon>Aphididae</taxon>
        <taxon>Aphidini</taxon>
        <taxon>Aphis</taxon>
        <taxon>Aphis</taxon>
    </lineage>
</organism>
<dbReference type="EMBL" id="VYZN01000071">
    <property type="protein sequence ID" value="KAE9524191.1"/>
    <property type="molecule type" value="Genomic_DNA"/>
</dbReference>
<dbReference type="Proteomes" id="UP000475862">
    <property type="component" value="Unassembled WGS sequence"/>
</dbReference>
<name>A0A6G0T2P4_APHGL</name>
<evidence type="ECO:0000313" key="3">
    <source>
        <dbReference type="Proteomes" id="UP000475862"/>
    </source>
</evidence>
<reference evidence="2 3" key="1">
    <citation type="submission" date="2019-08" db="EMBL/GenBank/DDBJ databases">
        <title>The genome of the soybean aphid Biotype 1, its phylome, world population structure and adaptation to the North American continent.</title>
        <authorList>
            <person name="Giordano R."/>
            <person name="Donthu R.K."/>
            <person name="Hernandez A.G."/>
            <person name="Wright C.L."/>
            <person name="Zimin A.V."/>
        </authorList>
    </citation>
    <scope>NUCLEOTIDE SEQUENCE [LARGE SCALE GENOMIC DNA]</scope>
    <source>
        <tissue evidence="2">Whole aphids</tissue>
    </source>
</reference>
<evidence type="ECO:0000256" key="1">
    <source>
        <dbReference type="SAM" id="Phobius"/>
    </source>
</evidence>
<gene>
    <name evidence="2" type="ORF">AGLY_015436</name>
</gene>
<protein>
    <submittedName>
        <fullName evidence="2">Uncharacterized protein</fullName>
    </submittedName>
</protein>
<evidence type="ECO:0000313" key="2">
    <source>
        <dbReference type="EMBL" id="KAE9524191.1"/>
    </source>
</evidence>
<comment type="caution">
    <text evidence="2">The sequence shown here is derived from an EMBL/GenBank/DDBJ whole genome shotgun (WGS) entry which is preliminary data.</text>
</comment>